<dbReference type="Proteomes" id="UP001500973">
    <property type="component" value="Unassembled WGS sequence"/>
</dbReference>
<keyword evidence="2" id="KW-1185">Reference proteome</keyword>
<name>A0ABN1Z527_9ACTN</name>
<evidence type="ECO:0000313" key="2">
    <source>
        <dbReference type="Proteomes" id="UP001500973"/>
    </source>
</evidence>
<organism evidence="1 2">
    <name type="scientific">Streptomyces thermospinosisporus</name>
    <dbReference type="NCBI Taxonomy" id="161482"/>
    <lineage>
        <taxon>Bacteria</taxon>
        <taxon>Bacillati</taxon>
        <taxon>Actinomycetota</taxon>
        <taxon>Actinomycetes</taxon>
        <taxon>Kitasatosporales</taxon>
        <taxon>Streptomycetaceae</taxon>
        <taxon>Streptomyces</taxon>
    </lineage>
</organism>
<proteinExistence type="predicted"/>
<reference evidence="1 2" key="1">
    <citation type="journal article" date="2019" name="Int. J. Syst. Evol. Microbiol.">
        <title>The Global Catalogue of Microorganisms (GCM) 10K type strain sequencing project: providing services to taxonomists for standard genome sequencing and annotation.</title>
        <authorList>
            <consortium name="The Broad Institute Genomics Platform"/>
            <consortium name="The Broad Institute Genome Sequencing Center for Infectious Disease"/>
            <person name="Wu L."/>
            <person name="Ma J."/>
        </authorList>
    </citation>
    <scope>NUCLEOTIDE SEQUENCE [LARGE SCALE GENOMIC DNA]</scope>
    <source>
        <strain evidence="1 2">JCM 11756</strain>
    </source>
</reference>
<dbReference type="EMBL" id="BAAAIZ010000090">
    <property type="protein sequence ID" value="GAA1431933.1"/>
    <property type="molecule type" value="Genomic_DNA"/>
</dbReference>
<sequence>MSSPLDARMRAIAREVAEAVAAGPVQVLEASGPDRVDALAREVAALRSAVDRMNARLDSLSTVTPVQQEVVEAKPARRTRKTAGTGEGS</sequence>
<dbReference type="RefSeq" id="WP_344015591.1">
    <property type="nucleotide sequence ID" value="NZ_BAAAIZ010000090.1"/>
</dbReference>
<protein>
    <submittedName>
        <fullName evidence="1">Uncharacterized protein</fullName>
    </submittedName>
</protein>
<gene>
    <name evidence="1" type="ORF">GCM10009601_51990</name>
</gene>
<evidence type="ECO:0000313" key="1">
    <source>
        <dbReference type="EMBL" id="GAA1431933.1"/>
    </source>
</evidence>
<comment type="caution">
    <text evidence="1">The sequence shown here is derived from an EMBL/GenBank/DDBJ whole genome shotgun (WGS) entry which is preliminary data.</text>
</comment>
<accession>A0ABN1Z527</accession>